<feature type="non-terminal residue" evidence="2">
    <location>
        <position position="113"/>
    </location>
</feature>
<dbReference type="EMBL" id="BDIP01007130">
    <property type="protein sequence ID" value="GIQ91086.1"/>
    <property type="molecule type" value="Genomic_DNA"/>
</dbReference>
<sequence length="113" mass="11901">ISFTWRVVSLLPSGDNRLCQTASFILKALLFRPRGFYYPQASDLMSLFASDAGNRGRHPKSVPEAAAEAGTRDTPECGSADARGVPSDADSDAPYSGSGISETSGVLESADTE</sequence>
<evidence type="ECO:0000256" key="1">
    <source>
        <dbReference type="SAM" id="MobiDB-lite"/>
    </source>
</evidence>
<name>A0A9K3DAH9_9EUKA</name>
<evidence type="ECO:0000313" key="2">
    <source>
        <dbReference type="EMBL" id="GIQ91086.1"/>
    </source>
</evidence>
<dbReference type="Proteomes" id="UP000265618">
    <property type="component" value="Unassembled WGS sequence"/>
</dbReference>
<organism evidence="2 3">
    <name type="scientific">Kipferlia bialata</name>
    <dbReference type="NCBI Taxonomy" id="797122"/>
    <lineage>
        <taxon>Eukaryota</taxon>
        <taxon>Metamonada</taxon>
        <taxon>Carpediemonas-like organisms</taxon>
        <taxon>Kipferlia</taxon>
    </lineage>
</organism>
<proteinExistence type="predicted"/>
<evidence type="ECO:0000313" key="3">
    <source>
        <dbReference type="Proteomes" id="UP000265618"/>
    </source>
</evidence>
<comment type="caution">
    <text evidence="2">The sequence shown here is derived from an EMBL/GenBank/DDBJ whole genome shotgun (WGS) entry which is preliminary data.</text>
</comment>
<dbReference type="AlphaFoldDB" id="A0A9K3DAH9"/>
<protein>
    <submittedName>
        <fullName evidence="2">Uncharacterized protein</fullName>
    </submittedName>
</protein>
<keyword evidence="3" id="KW-1185">Reference proteome</keyword>
<feature type="region of interest" description="Disordered" evidence="1">
    <location>
        <begin position="50"/>
        <end position="113"/>
    </location>
</feature>
<reference evidence="2 3" key="1">
    <citation type="journal article" date="2018" name="PLoS ONE">
        <title>The draft genome of Kipferlia bialata reveals reductive genome evolution in fornicate parasites.</title>
        <authorList>
            <person name="Tanifuji G."/>
            <person name="Takabayashi S."/>
            <person name="Kume K."/>
            <person name="Takagi M."/>
            <person name="Nakayama T."/>
            <person name="Kamikawa R."/>
            <person name="Inagaki Y."/>
            <person name="Hashimoto T."/>
        </authorList>
    </citation>
    <scope>NUCLEOTIDE SEQUENCE [LARGE SCALE GENOMIC DNA]</scope>
    <source>
        <strain evidence="2">NY0173</strain>
    </source>
</reference>
<accession>A0A9K3DAH9</accession>
<feature type="non-terminal residue" evidence="2">
    <location>
        <position position="1"/>
    </location>
</feature>
<gene>
    <name evidence="2" type="ORF">KIPB_014169</name>
</gene>